<evidence type="ECO:0000313" key="14">
    <source>
        <dbReference type="EMBL" id="BAZ94089.1"/>
    </source>
</evidence>
<evidence type="ECO:0000256" key="1">
    <source>
        <dbReference type="ARBA" id="ARBA00022552"/>
    </source>
</evidence>
<dbReference type="NCBIfam" id="NF008390">
    <property type="entry name" value="PRK11188.1"/>
    <property type="match status" value="1"/>
</dbReference>
<dbReference type="PANTHER" id="PTHR10920:SF18">
    <property type="entry name" value="RRNA METHYLTRANSFERASE 2, MITOCHONDRIAL"/>
    <property type="match status" value="1"/>
</dbReference>
<keyword evidence="4 11" id="KW-0949">S-adenosyl-L-methionine</keyword>
<accession>A0A1Z4VR27</accession>
<feature type="binding site" evidence="11">
    <location>
        <position position="96"/>
    </location>
    <ligand>
        <name>S-adenosyl-L-methionine</name>
        <dbReference type="ChEBI" id="CHEBI:59789"/>
    </ligand>
</feature>
<comment type="similarity">
    <text evidence="11">Belongs to the class I-like SAM-binding methyltransferase superfamily. RNA methyltransferase RlmE family.</text>
</comment>
<reference evidence="14 15" key="1">
    <citation type="submission" date="2017-05" db="EMBL/GenBank/DDBJ databases">
        <title>Thiocyanate degradation by Thiohalobacter thiocyanaticus FOKN1.</title>
        <authorList>
            <person name="Oshiki M."/>
            <person name="Fukushima T."/>
            <person name="Kawano S."/>
            <person name="Nakagawa J."/>
        </authorList>
    </citation>
    <scope>NUCLEOTIDE SEQUENCE [LARGE SCALE GENOMIC DNA]</scope>
    <source>
        <strain evidence="14 15">FOKN1</strain>
    </source>
</reference>
<dbReference type="EC" id="2.1.1.166" evidence="6 11"/>
<organism evidence="14 15">
    <name type="scientific">Thiohalobacter thiocyanaticus</name>
    <dbReference type="NCBI Taxonomy" id="585455"/>
    <lineage>
        <taxon>Bacteria</taxon>
        <taxon>Pseudomonadati</taxon>
        <taxon>Pseudomonadota</taxon>
        <taxon>Gammaproteobacteria</taxon>
        <taxon>Thiohalobacterales</taxon>
        <taxon>Thiohalobacteraceae</taxon>
        <taxon>Thiohalobacter</taxon>
    </lineage>
</organism>
<dbReference type="SUPFAM" id="SSF53335">
    <property type="entry name" value="S-adenosyl-L-methionine-dependent methyltransferases"/>
    <property type="match status" value="1"/>
</dbReference>
<evidence type="ECO:0000259" key="13">
    <source>
        <dbReference type="Pfam" id="PF01728"/>
    </source>
</evidence>
<name>A0A1Z4VR27_9GAMM</name>
<dbReference type="Gene3D" id="3.40.50.150">
    <property type="entry name" value="Vaccinia Virus protein VP39"/>
    <property type="match status" value="1"/>
</dbReference>
<feature type="binding site" evidence="11">
    <location>
        <position position="62"/>
    </location>
    <ligand>
        <name>S-adenosyl-L-methionine</name>
        <dbReference type="ChEBI" id="CHEBI:59789"/>
    </ligand>
</feature>
<evidence type="ECO:0000256" key="9">
    <source>
        <dbReference type="ARBA" id="ARBA00042745"/>
    </source>
</evidence>
<dbReference type="Pfam" id="PF01728">
    <property type="entry name" value="FtsJ"/>
    <property type="match status" value="1"/>
</dbReference>
<dbReference type="HAMAP" id="MF_01547">
    <property type="entry name" value="RNA_methyltr_E"/>
    <property type="match status" value="1"/>
</dbReference>
<keyword evidence="1 11" id="KW-0698">rRNA processing</keyword>
<dbReference type="AlphaFoldDB" id="A0A1Z4VR27"/>
<evidence type="ECO:0000256" key="8">
    <source>
        <dbReference type="ARBA" id="ARBA00041995"/>
    </source>
</evidence>
<feature type="binding site" evidence="11">
    <location>
        <position position="80"/>
    </location>
    <ligand>
        <name>S-adenosyl-L-methionine</name>
        <dbReference type="ChEBI" id="CHEBI:59789"/>
    </ligand>
</feature>
<keyword evidence="3 11" id="KW-0808">Transferase</keyword>
<sequence length="206" mass="23361">MSRTKSSRRWLKEHFDDEYVLRAQREGWRSRAVYKLQELDEKYRLFKPGMTVVDLGAAPGAWSQYAVQKVGKTGRVVAMDLLPVEPIAGVDFLQGDFRDDEVYARFLELVGNTPVDLVMSDIAPNISGMEAVDQPRAMYLVELAVDFAEQTLREGGTFLAKVFQGEGFDELVRGLRGRYSKVIVRKPKASRPRSREVYLLAAGRKL</sequence>
<dbReference type="FunFam" id="3.40.50.150:FF:000005">
    <property type="entry name" value="Ribosomal RNA large subunit methyltransferase E"/>
    <property type="match status" value="1"/>
</dbReference>
<dbReference type="KEGG" id="ttc:FOKN1_1701"/>
<evidence type="ECO:0000256" key="2">
    <source>
        <dbReference type="ARBA" id="ARBA00022603"/>
    </source>
</evidence>
<dbReference type="PANTHER" id="PTHR10920">
    <property type="entry name" value="RIBOSOMAL RNA METHYLTRANSFERASE"/>
    <property type="match status" value="1"/>
</dbReference>
<feature type="binding site" evidence="11">
    <location>
        <position position="60"/>
    </location>
    <ligand>
        <name>S-adenosyl-L-methionine</name>
        <dbReference type="ChEBI" id="CHEBI:59789"/>
    </ligand>
</feature>
<keyword evidence="2 11" id="KW-0489">Methyltransferase</keyword>
<evidence type="ECO:0000256" key="11">
    <source>
        <dbReference type="HAMAP-Rule" id="MF_01547"/>
    </source>
</evidence>
<evidence type="ECO:0000256" key="6">
    <source>
        <dbReference type="ARBA" id="ARBA00038861"/>
    </source>
</evidence>
<keyword evidence="15" id="KW-1185">Reference proteome</keyword>
<comment type="function">
    <text evidence="5 11">Specifically methylates the uridine in position 2552 of 23S rRNA at the 2'-O position of the ribose in the fully assembled 50S ribosomal subunit.</text>
</comment>
<dbReference type="InterPro" id="IPR029063">
    <property type="entry name" value="SAM-dependent_MTases_sf"/>
</dbReference>
<feature type="binding site" evidence="11">
    <location>
        <position position="121"/>
    </location>
    <ligand>
        <name>S-adenosyl-L-methionine</name>
        <dbReference type="ChEBI" id="CHEBI:59789"/>
    </ligand>
</feature>
<dbReference type="GO" id="GO:0008650">
    <property type="term" value="F:rRNA (uridine-2'-O-)-methyltransferase activity"/>
    <property type="evidence" value="ECO:0007669"/>
    <property type="project" value="UniProtKB-UniRule"/>
</dbReference>
<dbReference type="PIRSF" id="PIRSF005461">
    <property type="entry name" value="23S_rRNA_mtase"/>
    <property type="match status" value="1"/>
</dbReference>
<dbReference type="OrthoDB" id="9790080at2"/>
<proteinExistence type="inferred from homology"/>
<keyword evidence="11" id="KW-0963">Cytoplasm</keyword>
<dbReference type="GO" id="GO:0005737">
    <property type="term" value="C:cytoplasm"/>
    <property type="evidence" value="ECO:0007669"/>
    <property type="project" value="UniProtKB-SubCell"/>
</dbReference>
<evidence type="ECO:0000256" key="10">
    <source>
        <dbReference type="ARBA" id="ARBA00048970"/>
    </source>
</evidence>
<protein>
    <recommendedName>
        <fullName evidence="7 11">Ribosomal RNA large subunit methyltransferase E</fullName>
        <ecNumber evidence="6 11">2.1.1.166</ecNumber>
    </recommendedName>
    <alternativeName>
        <fullName evidence="9 11">23S rRNA Um2552 methyltransferase</fullName>
    </alternativeName>
    <alternativeName>
        <fullName evidence="8 11">rRNA (uridine-2'-O-)-methyltransferase</fullName>
    </alternativeName>
</protein>
<dbReference type="InterPro" id="IPR015507">
    <property type="entry name" value="rRNA-MeTfrase_E"/>
</dbReference>
<comment type="catalytic activity">
    <reaction evidence="10 11">
        <text>uridine(2552) in 23S rRNA + S-adenosyl-L-methionine = 2'-O-methyluridine(2552) in 23S rRNA + S-adenosyl-L-homocysteine + H(+)</text>
        <dbReference type="Rhea" id="RHEA:42720"/>
        <dbReference type="Rhea" id="RHEA-COMP:10202"/>
        <dbReference type="Rhea" id="RHEA-COMP:10203"/>
        <dbReference type="ChEBI" id="CHEBI:15378"/>
        <dbReference type="ChEBI" id="CHEBI:57856"/>
        <dbReference type="ChEBI" id="CHEBI:59789"/>
        <dbReference type="ChEBI" id="CHEBI:65315"/>
        <dbReference type="ChEBI" id="CHEBI:74478"/>
        <dbReference type="EC" id="2.1.1.166"/>
    </reaction>
</comment>
<gene>
    <name evidence="11" type="primary">rlmE</name>
    <name evidence="11" type="synonym">ftsJ</name>
    <name evidence="11" type="synonym">rrmJ</name>
    <name evidence="14" type="ORF">FOKN1_1701</name>
</gene>
<dbReference type="Proteomes" id="UP000218765">
    <property type="component" value="Chromosome"/>
</dbReference>
<dbReference type="EMBL" id="AP018052">
    <property type="protein sequence ID" value="BAZ94089.1"/>
    <property type="molecule type" value="Genomic_DNA"/>
</dbReference>
<dbReference type="InterPro" id="IPR002877">
    <property type="entry name" value="RNA_MeTrfase_FtsJ_dom"/>
</dbReference>
<evidence type="ECO:0000256" key="12">
    <source>
        <dbReference type="PIRSR" id="PIRSR005461-1"/>
    </source>
</evidence>
<evidence type="ECO:0000313" key="15">
    <source>
        <dbReference type="Proteomes" id="UP000218765"/>
    </source>
</evidence>
<evidence type="ECO:0000256" key="4">
    <source>
        <dbReference type="ARBA" id="ARBA00022691"/>
    </source>
</evidence>
<evidence type="ECO:0000256" key="7">
    <source>
        <dbReference type="ARBA" id="ARBA00041129"/>
    </source>
</evidence>
<evidence type="ECO:0000256" key="3">
    <source>
        <dbReference type="ARBA" id="ARBA00022679"/>
    </source>
</evidence>
<feature type="active site" description="Proton acceptor" evidence="11 12">
    <location>
        <position position="161"/>
    </location>
</feature>
<dbReference type="RefSeq" id="WP_096366213.1">
    <property type="nucleotide sequence ID" value="NZ_AP018052.1"/>
</dbReference>
<dbReference type="InterPro" id="IPR050082">
    <property type="entry name" value="RNA_methyltr_RlmE"/>
</dbReference>
<feature type="domain" description="Ribosomal RNA methyltransferase FtsJ" evidence="13">
    <location>
        <begin position="28"/>
        <end position="204"/>
    </location>
</feature>
<evidence type="ECO:0000256" key="5">
    <source>
        <dbReference type="ARBA" id="ARBA00037569"/>
    </source>
</evidence>
<comment type="subcellular location">
    <subcellularLocation>
        <location evidence="11">Cytoplasm</location>
    </subcellularLocation>
</comment>